<sequence length="446" mass="48480">MANDAFESAKLGQLLTMHWGLLGPEQLAGARRARTLGLGSTVRKFNQLAVPGLGGVWFAKQIFLATLGVRVADRLRSTNSNVKAIEIANAVEALACWCAFQNNGWTRDPRLRGSQKLAGKDNLTFTRLRQPRFYVTQPMRMATVEALVDLGFVESGSQRFNSFRCTQAGMDLIEAATAAYRPFNGTVEDYLFNRAKDDASVSNTPALREALSPLVVLPVDARALIRDKLCEGAGLNPSAARRKNALAWVRSVEPSNSAGWDAKPSALEASHWDDLRLGARFFAARDAAIDVLNAIEVQMVPLAVPKLTVDDARTFSLVQRAIIDLRKAAQRFLGEDADPTEGRTAMAFCRECVEADPAAIIRSLVKRDDRVLRLVGNDVLPGAAFSSQLQAEASEDESEGPGADNVGRVPVPGGISGRIRNLYLLELDLQGRLGEFLSQSATEETV</sequence>
<feature type="region of interest" description="Disordered" evidence="1">
    <location>
        <begin position="390"/>
        <end position="410"/>
    </location>
</feature>
<gene>
    <name evidence="2" type="ORF">ISP14_02880</name>
</gene>
<name>A0ABW8KG87_9GAMM</name>
<keyword evidence="3" id="KW-1185">Reference proteome</keyword>
<evidence type="ECO:0000313" key="2">
    <source>
        <dbReference type="EMBL" id="MFK2929729.1"/>
    </source>
</evidence>
<dbReference type="EMBL" id="JADIKL010000002">
    <property type="protein sequence ID" value="MFK2929729.1"/>
    <property type="molecule type" value="Genomic_DNA"/>
</dbReference>
<evidence type="ECO:0000256" key="1">
    <source>
        <dbReference type="SAM" id="MobiDB-lite"/>
    </source>
</evidence>
<reference evidence="2 3" key="1">
    <citation type="submission" date="2020-10" db="EMBL/GenBank/DDBJ databases">
        <title>Phylogeny of dyella-like bacteria.</title>
        <authorList>
            <person name="Fu J."/>
        </authorList>
    </citation>
    <scope>NUCLEOTIDE SEQUENCE [LARGE SCALE GENOMIC DNA]</scope>
    <source>
        <strain evidence="2 3">DKC-1</strain>
    </source>
</reference>
<dbReference type="RefSeq" id="WP_404536150.1">
    <property type="nucleotide sequence ID" value="NZ_JADIKL010000002.1"/>
</dbReference>
<organism evidence="2 3">
    <name type="scientific">Dyella agri</name>
    <dbReference type="NCBI Taxonomy" id="1926869"/>
    <lineage>
        <taxon>Bacteria</taxon>
        <taxon>Pseudomonadati</taxon>
        <taxon>Pseudomonadota</taxon>
        <taxon>Gammaproteobacteria</taxon>
        <taxon>Lysobacterales</taxon>
        <taxon>Rhodanobacteraceae</taxon>
        <taxon>Dyella</taxon>
    </lineage>
</organism>
<evidence type="ECO:0000313" key="3">
    <source>
        <dbReference type="Proteomes" id="UP001620397"/>
    </source>
</evidence>
<proteinExistence type="predicted"/>
<dbReference type="Proteomes" id="UP001620397">
    <property type="component" value="Unassembled WGS sequence"/>
</dbReference>
<accession>A0ABW8KG87</accession>
<comment type="caution">
    <text evidence="2">The sequence shown here is derived from an EMBL/GenBank/DDBJ whole genome shotgun (WGS) entry which is preliminary data.</text>
</comment>
<protein>
    <submittedName>
        <fullName evidence="2">Uncharacterized protein</fullName>
    </submittedName>
</protein>